<dbReference type="CDD" id="cd06346">
    <property type="entry name" value="PBP1_ABC_ligand_binding-like"/>
    <property type="match status" value="1"/>
</dbReference>
<accession>A0A963YWB5</accession>
<dbReference type="InterPro" id="IPR028082">
    <property type="entry name" value="Peripla_BP_I"/>
</dbReference>
<dbReference type="PANTHER" id="PTHR30483">
    <property type="entry name" value="LEUCINE-SPECIFIC-BINDING PROTEIN"/>
    <property type="match status" value="1"/>
</dbReference>
<dbReference type="InterPro" id="IPR028081">
    <property type="entry name" value="Leu-bd"/>
</dbReference>
<evidence type="ECO:0000256" key="1">
    <source>
        <dbReference type="ARBA" id="ARBA00010062"/>
    </source>
</evidence>
<keyword evidence="8" id="KW-1185">Reference proteome</keyword>
<dbReference type="GO" id="GO:0006865">
    <property type="term" value="P:amino acid transport"/>
    <property type="evidence" value="ECO:0007669"/>
    <property type="project" value="UniProtKB-KW"/>
</dbReference>
<dbReference type="InterPro" id="IPR051010">
    <property type="entry name" value="BCAA_transport"/>
</dbReference>
<dbReference type="Gene3D" id="3.40.50.2300">
    <property type="match status" value="2"/>
</dbReference>
<name>A0A963YWB5_9PROT</name>
<dbReference type="Pfam" id="PF13458">
    <property type="entry name" value="Peripla_BP_6"/>
    <property type="match status" value="1"/>
</dbReference>
<dbReference type="SUPFAM" id="SSF53822">
    <property type="entry name" value="Periplasmic binding protein-like I"/>
    <property type="match status" value="1"/>
</dbReference>
<dbReference type="AlphaFoldDB" id="A0A963YWB5"/>
<evidence type="ECO:0000313" key="8">
    <source>
        <dbReference type="Proteomes" id="UP000708298"/>
    </source>
</evidence>
<keyword evidence="4" id="KW-0029">Amino-acid transport</keyword>
<keyword evidence="2" id="KW-0813">Transport</keyword>
<dbReference type="InterPro" id="IPR000709">
    <property type="entry name" value="Leu_Ile_Val-bd"/>
</dbReference>
<sequence length="370" mass="38803">MRKSLLAACAVVLLSAGWGETGQAAEDAIPVGVIANLTGTDVQSSLDMVHGAQAAADKINASGGIKGDKIKVIVEDSEYRPAAGIEAATKLFDVNKVSAVLVFGGSSVTLPIAEMAQPAGKIVLNTSASSAKLGDYPGTLYSTLPLDDIVGAQLGDYVAKEGVHTAVFIVPNNTFGTGLMDKAAAAFTAHGGKVLKEIAYSEGQPDYRADLQAVQRLKPDAIIGAGYGDDTRTVFRAARELGINAPWYVAYPSIFAVEDPKWMEGRLMGLDNGGLDSPLAKTLSLQATKQYGAAPRPNYYYAYDAMTLLGLAIEKEGTTAADIKKGLPEAVKGYQGATGSIDWDARGQRINPPMDYFVFRNGALQPAPAP</sequence>
<comment type="caution">
    <text evidence="7">The sequence shown here is derived from an EMBL/GenBank/DDBJ whole genome shotgun (WGS) entry which is preliminary data.</text>
</comment>
<evidence type="ECO:0000256" key="4">
    <source>
        <dbReference type="ARBA" id="ARBA00022970"/>
    </source>
</evidence>
<feature type="chain" id="PRO_5037789854" evidence="5">
    <location>
        <begin position="25"/>
        <end position="370"/>
    </location>
</feature>
<feature type="signal peptide" evidence="5">
    <location>
        <begin position="1"/>
        <end position="24"/>
    </location>
</feature>
<proteinExistence type="inferred from homology"/>
<reference evidence="7" key="2">
    <citation type="submission" date="2021-01" db="EMBL/GenBank/DDBJ databases">
        <authorList>
            <person name="Mieszkin S."/>
            <person name="Pouder E."/>
            <person name="Alain K."/>
        </authorList>
    </citation>
    <scope>NUCLEOTIDE SEQUENCE</scope>
    <source>
        <strain evidence="7">HW T2.11</strain>
    </source>
</reference>
<reference evidence="7" key="1">
    <citation type="journal article" date="2021" name="Microorganisms">
        <title>Acidisoma silvae sp. nov. and Acidisomacellulosilytica sp. nov., Two Acidophilic Bacteria Isolated from Decaying Wood, Hydrolyzing Cellulose and Producing Poly-3-hydroxybutyrate.</title>
        <authorList>
            <person name="Mieszkin S."/>
            <person name="Pouder E."/>
            <person name="Uroz S."/>
            <person name="Simon-Colin C."/>
            <person name="Alain K."/>
        </authorList>
    </citation>
    <scope>NUCLEOTIDE SEQUENCE</scope>
    <source>
        <strain evidence="7">HW T2.11</strain>
    </source>
</reference>
<protein>
    <submittedName>
        <fullName evidence="7">ABC transporter substrate-binding protein</fullName>
    </submittedName>
</protein>
<evidence type="ECO:0000256" key="2">
    <source>
        <dbReference type="ARBA" id="ARBA00022448"/>
    </source>
</evidence>
<evidence type="ECO:0000313" key="7">
    <source>
        <dbReference type="EMBL" id="MCB8878065.1"/>
    </source>
</evidence>
<dbReference type="RefSeq" id="WP_227323706.1">
    <property type="nucleotide sequence ID" value="NZ_JAESVB010000022.1"/>
</dbReference>
<dbReference type="Proteomes" id="UP000708298">
    <property type="component" value="Unassembled WGS sequence"/>
</dbReference>
<evidence type="ECO:0000259" key="6">
    <source>
        <dbReference type="Pfam" id="PF13458"/>
    </source>
</evidence>
<organism evidence="7 8">
    <name type="scientific">Acidisoma silvae</name>
    <dbReference type="NCBI Taxonomy" id="2802396"/>
    <lineage>
        <taxon>Bacteria</taxon>
        <taxon>Pseudomonadati</taxon>
        <taxon>Pseudomonadota</taxon>
        <taxon>Alphaproteobacteria</taxon>
        <taxon>Acetobacterales</taxon>
        <taxon>Acidocellaceae</taxon>
        <taxon>Acidisoma</taxon>
    </lineage>
</organism>
<feature type="domain" description="Leucine-binding protein" evidence="6">
    <location>
        <begin position="29"/>
        <end position="356"/>
    </location>
</feature>
<comment type="similarity">
    <text evidence="1">Belongs to the leucine-binding protein family.</text>
</comment>
<keyword evidence="3 5" id="KW-0732">Signal</keyword>
<dbReference type="PANTHER" id="PTHR30483:SF6">
    <property type="entry name" value="PERIPLASMIC BINDING PROTEIN OF ABC TRANSPORTER FOR NATURAL AMINO ACIDS"/>
    <property type="match status" value="1"/>
</dbReference>
<gene>
    <name evidence="7" type="ORF">ASILVAE211_22950</name>
</gene>
<evidence type="ECO:0000256" key="3">
    <source>
        <dbReference type="ARBA" id="ARBA00022729"/>
    </source>
</evidence>
<evidence type="ECO:0000256" key="5">
    <source>
        <dbReference type="SAM" id="SignalP"/>
    </source>
</evidence>
<dbReference type="EMBL" id="JAESVB010000022">
    <property type="protein sequence ID" value="MCB8878065.1"/>
    <property type="molecule type" value="Genomic_DNA"/>
</dbReference>
<dbReference type="PRINTS" id="PR00337">
    <property type="entry name" value="LEUILEVALBP"/>
</dbReference>